<name>A0A9W8ZD15_9PLEO</name>
<dbReference type="AlphaFoldDB" id="A0A9W8ZD15"/>
<evidence type="ECO:0000313" key="15">
    <source>
        <dbReference type="EMBL" id="KAJ4401946.1"/>
    </source>
</evidence>
<evidence type="ECO:0000256" key="9">
    <source>
        <dbReference type="ARBA" id="ARBA00023004"/>
    </source>
</evidence>
<keyword evidence="16" id="KW-1185">Reference proteome</keyword>
<evidence type="ECO:0000256" key="1">
    <source>
        <dbReference type="ARBA" id="ARBA00001971"/>
    </source>
</evidence>
<evidence type="ECO:0000256" key="4">
    <source>
        <dbReference type="ARBA" id="ARBA00022617"/>
    </source>
</evidence>
<dbReference type="PROSITE" id="PS00086">
    <property type="entry name" value="CYTOCHROME_P450"/>
    <property type="match status" value="1"/>
</dbReference>
<dbReference type="CDD" id="cd11062">
    <property type="entry name" value="CYP58-like"/>
    <property type="match status" value="1"/>
</dbReference>
<evidence type="ECO:0000256" key="14">
    <source>
        <dbReference type="SAM" id="Phobius"/>
    </source>
</evidence>
<comment type="cofactor">
    <cofactor evidence="1 12">
        <name>heme</name>
        <dbReference type="ChEBI" id="CHEBI:30413"/>
    </cofactor>
</comment>
<proteinExistence type="inferred from homology"/>
<keyword evidence="9 12" id="KW-0408">Iron</keyword>
<dbReference type="PANTHER" id="PTHR24305">
    <property type="entry name" value="CYTOCHROME P450"/>
    <property type="match status" value="1"/>
</dbReference>
<protein>
    <recommendedName>
        <fullName evidence="17">Cytochrome P450</fullName>
    </recommendedName>
</protein>
<evidence type="ECO:0000256" key="7">
    <source>
        <dbReference type="ARBA" id="ARBA00022989"/>
    </source>
</evidence>
<dbReference type="InterPro" id="IPR001128">
    <property type="entry name" value="Cyt_P450"/>
</dbReference>
<dbReference type="FunFam" id="1.10.630.10:FF:000069">
    <property type="entry name" value="Cytochrome P450, putative (Eurofung)"/>
    <property type="match status" value="1"/>
</dbReference>
<dbReference type="EMBL" id="JAPEVA010000067">
    <property type="protein sequence ID" value="KAJ4401946.1"/>
    <property type="molecule type" value="Genomic_DNA"/>
</dbReference>
<dbReference type="PRINTS" id="PR00465">
    <property type="entry name" value="EP450IV"/>
</dbReference>
<keyword evidence="6 12" id="KW-0479">Metal-binding</keyword>
<gene>
    <name evidence="15" type="ORF">N0V91_007600</name>
</gene>
<dbReference type="GO" id="GO:0016705">
    <property type="term" value="F:oxidoreductase activity, acting on paired donors, with incorporation or reduction of molecular oxygen"/>
    <property type="evidence" value="ECO:0007669"/>
    <property type="project" value="InterPro"/>
</dbReference>
<dbReference type="InterPro" id="IPR036396">
    <property type="entry name" value="Cyt_P450_sf"/>
</dbReference>
<keyword evidence="4 12" id="KW-0349">Heme</keyword>
<sequence>MSVSEGFFSEVYHLVPRNLLFAALLLLVLYLVGNATYQLYFSPLSKFPGPKLAAVTLWYEIYYEVFKWGKYYLEIRKMHERYGPIVRISPSELHISDPSFIETLYSRSAPRDKHAYMTQAFGLNEAAFSTNDHYHHRMRRAAIAPFFSKQRVLGLQSLIRRHVSKLCTRFDEYRVSGRPLPTLEAFSCLTADIIIEYSMGVQQRYLDDPDFAPLYTQAVKKSAMLGVYAKHLPWLYPLATALQHWLGKLNPEYGAIFEFRNLNIKRVTEVFSRKDAEKAGLVVDEGHQKTIFDDLYDSNLPKEEKSLDRLTQESILVVGAALDTTANTLNATLFHLLSNPAQWDSLKSEVCQAIPDVDAPPELPVLETLPYLSAVIHEGLRISHGLSCRNARLAHEEMRYKDWVIPAYTPVGMDAPSTHLDESIFPNASSFIPERWLSGAEGDATAGATGVRFGGTTPDGRSLERFLMAFGRGARQCVGINLAKAELYIALSSIVRRFEFELVGCDRRDVDMVHDLTLPGVERGRRGVRVVVR</sequence>
<dbReference type="Proteomes" id="UP001140510">
    <property type="component" value="Unassembled WGS sequence"/>
</dbReference>
<dbReference type="OrthoDB" id="3945418at2759"/>
<keyword evidence="7 14" id="KW-1133">Transmembrane helix</keyword>
<keyword evidence="10 13" id="KW-0503">Monooxygenase</keyword>
<feature type="transmembrane region" description="Helical" evidence="14">
    <location>
        <begin position="20"/>
        <end position="41"/>
    </location>
</feature>
<comment type="similarity">
    <text evidence="3 13">Belongs to the cytochrome P450 family.</text>
</comment>
<evidence type="ECO:0000313" key="16">
    <source>
        <dbReference type="Proteomes" id="UP001140510"/>
    </source>
</evidence>
<dbReference type="GO" id="GO:0005506">
    <property type="term" value="F:iron ion binding"/>
    <property type="evidence" value="ECO:0007669"/>
    <property type="project" value="InterPro"/>
</dbReference>
<evidence type="ECO:0000256" key="6">
    <source>
        <dbReference type="ARBA" id="ARBA00022723"/>
    </source>
</evidence>
<dbReference type="InterPro" id="IPR002403">
    <property type="entry name" value="Cyt_P450_E_grp-IV"/>
</dbReference>
<keyword evidence="5 14" id="KW-0812">Transmembrane</keyword>
<dbReference type="SUPFAM" id="SSF48264">
    <property type="entry name" value="Cytochrome P450"/>
    <property type="match status" value="1"/>
</dbReference>
<evidence type="ECO:0000256" key="3">
    <source>
        <dbReference type="ARBA" id="ARBA00010617"/>
    </source>
</evidence>
<evidence type="ECO:0008006" key="17">
    <source>
        <dbReference type="Google" id="ProtNLM"/>
    </source>
</evidence>
<evidence type="ECO:0000256" key="10">
    <source>
        <dbReference type="ARBA" id="ARBA00023033"/>
    </source>
</evidence>
<dbReference type="GO" id="GO:0016020">
    <property type="term" value="C:membrane"/>
    <property type="evidence" value="ECO:0007669"/>
    <property type="project" value="UniProtKB-SubCell"/>
</dbReference>
<evidence type="ECO:0000256" key="5">
    <source>
        <dbReference type="ARBA" id="ARBA00022692"/>
    </source>
</evidence>
<evidence type="ECO:0000256" key="2">
    <source>
        <dbReference type="ARBA" id="ARBA00004167"/>
    </source>
</evidence>
<dbReference type="GO" id="GO:0004497">
    <property type="term" value="F:monooxygenase activity"/>
    <property type="evidence" value="ECO:0007669"/>
    <property type="project" value="UniProtKB-KW"/>
</dbReference>
<dbReference type="Gene3D" id="1.10.630.10">
    <property type="entry name" value="Cytochrome P450"/>
    <property type="match status" value="1"/>
</dbReference>
<dbReference type="GO" id="GO:0020037">
    <property type="term" value="F:heme binding"/>
    <property type="evidence" value="ECO:0007669"/>
    <property type="project" value="InterPro"/>
</dbReference>
<comment type="subcellular location">
    <subcellularLocation>
        <location evidence="2">Membrane</location>
        <topology evidence="2">Single-pass membrane protein</topology>
    </subcellularLocation>
</comment>
<comment type="caution">
    <text evidence="15">The sequence shown here is derived from an EMBL/GenBank/DDBJ whole genome shotgun (WGS) entry which is preliminary data.</text>
</comment>
<keyword evidence="11 14" id="KW-0472">Membrane</keyword>
<evidence type="ECO:0000256" key="13">
    <source>
        <dbReference type="RuleBase" id="RU000461"/>
    </source>
</evidence>
<keyword evidence="8 13" id="KW-0560">Oxidoreductase</keyword>
<dbReference type="PANTHER" id="PTHR24305:SF157">
    <property type="entry name" value="N-ACETYLTRYPTOPHAN 6-HYDROXYLASE IVOC-RELATED"/>
    <property type="match status" value="1"/>
</dbReference>
<evidence type="ECO:0000256" key="11">
    <source>
        <dbReference type="ARBA" id="ARBA00023136"/>
    </source>
</evidence>
<organism evidence="15 16">
    <name type="scientific">Didymella pomorum</name>
    <dbReference type="NCBI Taxonomy" id="749634"/>
    <lineage>
        <taxon>Eukaryota</taxon>
        <taxon>Fungi</taxon>
        <taxon>Dikarya</taxon>
        <taxon>Ascomycota</taxon>
        <taxon>Pezizomycotina</taxon>
        <taxon>Dothideomycetes</taxon>
        <taxon>Pleosporomycetidae</taxon>
        <taxon>Pleosporales</taxon>
        <taxon>Pleosporineae</taxon>
        <taxon>Didymellaceae</taxon>
        <taxon>Didymella</taxon>
    </lineage>
</organism>
<accession>A0A9W8ZD15</accession>
<dbReference type="InterPro" id="IPR050121">
    <property type="entry name" value="Cytochrome_P450_monoxygenase"/>
</dbReference>
<reference evidence="15" key="1">
    <citation type="submission" date="2022-10" db="EMBL/GenBank/DDBJ databases">
        <title>Tapping the CABI collections for fungal endophytes: first genome assemblies for Collariella, Neodidymelliopsis, Ascochyta clinopodiicola, Didymella pomorum, Didymosphaeria variabile, Neocosmospora piperis and Neocucurbitaria cava.</title>
        <authorList>
            <person name="Hill R."/>
        </authorList>
    </citation>
    <scope>NUCLEOTIDE SEQUENCE</scope>
    <source>
        <strain evidence="15">IMI 355091</strain>
    </source>
</reference>
<evidence type="ECO:0000256" key="8">
    <source>
        <dbReference type="ARBA" id="ARBA00023002"/>
    </source>
</evidence>
<dbReference type="Pfam" id="PF00067">
    <property type="entry name" value="p450"/>
    <property type="match status" value="1"/>
</dbReference>
<evidence type="ECO:0000256" key="12">
    <source>
        <dbReference type="PIRSR" id="PIRSR602403-1"/>
    </source>
</evidence>
<dbReference type="PRINTS" id="PR00385">
    <property type="entry name" value="P450"/>
</dbReference>
<feature type="binding site" description="axial binding residue" evidence="12">
    <location>
        <position position="477"/>
    </location>
    <ligand>
        <name>heme</name>
        <dbReference type="ChEBI" id="CHEBI:30413"/>
    </ligand>
    <ligandPart>
        <name>Fe</name>
        <dbReference type="ChEBI" id="CHEBI:18248"/>
    </ligandPart>
</feature>
<dbReference type="InterPro" id="IPR017972">
    <property type="entry name" value="Cyt_P450_CS"/>
</dbReference>